<protein>
    <submittedName>
        <fullName evidence="2">TIR domain-containing protein</fullName>
    </submittedName>
</protein>
<accession>A0A1I4GBH8</accession>
<dbReference type="OrthoDB" id="122965at2"/>
<evidence type="ECO:0000313" key="3">
    <source>
        <dbReference type="Proteomes" id="UP000198851"/>
    </source>
</evidence>
<dbReference type="GO" id="GO:0007165">
    <property type="term" value="P:signal transduction"/>
    <property type="evidence" value="ECO:0007669"/>
    <property type="project" value="InterPro"/>
</dbReference>
<dbReference type="Gene3D" id="3.40.50.10140">
    <property type="entry name" value="Toll/interleukin-1 receptor homology (TIR) domain"/>
    <property type="match status" value="1"/>
</dbReference>
<dbReference type="InterPro" id="IPR000157">
    <property type="entry name" value="TIR_dom"/>
</dbReference>
<dbReference type="PROSITE" id="PS50104">
    <property type="entry name" value="TIR"/>
    <property type="match status" value="1"/>
</dbReference>
<dbReference type="SUPFAM" id="SSF52200">
    <property type="entry name" value="Toll/Interleukin receptor TIR domain"/>
    <property type="match status" value="1"/>
</dbReference>
<dbReference type="RefSeq" id="WP_093325301.1">
    <property type="nucleotide sequence ID" value="NZ_FOSZ01000008.1"/>
</dbReference>
<feature type="domain" description="TIR" evidence="1">
    <location>
        <begin position="1"/>
        <end position="129"/>
    </location>
</feature>
<dbReference type="Pfam" id="PF13676">
    <property type="entry name" value="TIR_2"/>
    <property type="match status" value="1"/>
</dbReference>
<dbReference type="STRING" id="1280847.SAMN04488036_10812"/>
<dbReference type="AlphaFoldDB" id="A0A1I4GBH8"/>
<proteinExistence type="predicted"/>
<keyword evidence="3" id="KW-1185">Reference proteome</keyword>
<evidence type="ECO:0000259" key="1">
    <source>
        <dbReference type="PROSITE" id="PS50104"/>
    </source>
</evidence>
<reference evidence="3" key="1">
    <citation type="submission" date="2016-10" db="EMBL/GenBank/DDBJ databases">
        <authorList>
            <person name="Varghese N."/>
            <person name="Submissions S."/>
        </authorList>
    </citation>
    <scope>NUCLEOTIDE SEQUENCE [LARGE SCALE GENOMIC DNA]</scope>
    <source>
        <strain evidence="3">DSM 28453</strain>
    </source>
</reference>
<gene>
    <name evidence="2" type="ORF">SAMN04488036_10812</name>
</gene>
<dbReference type="EMBL" id="FOSZ01000008">
    <property type="protein sequence ID" value="SFL26870.1"/>
    <property type="molecule type" value="Genomic_DNA"/>
</dbReference>
<dbReference type="InterPro" id="IPR035897">
    <property type="entry name" value="Toll_tir_struct_dom_sf"/>
</dbReference>
<organism evidence="2 3">
    <name type="scientific">Shimia haliotis</name>
    <dbReference type="NCBI Taxonomy" id="1280847"/>
    <lineage>
        <taxon>Bacteria</taxon>
        <taxon>Pseudomonadati</taxon>
        <taxon>Pseudomonadota</taxon>
        <taxon>Alphaproteobacteria</taxon>
        <taxon>Rhodobacterales</taxon>
        <taxon>Roseobacteraceae</taxon>
    </lineage>
</organism>
<dbReference type="Proteomes" id="UP000198851">
    <property type="component" value="Unassembled WGS sequence"/>
</dbReference>
<sequence length="330" mass="37570">MKVFISWSGDRSKEMAKALRDWLPMALNYVEPFVSDKDIQAGDRWAQKIAGELESANFGIICITPENISSEWILFESGALSKSMLDGKVIPLLFDLELSDLTGPLSQFQAQKLEASGIMEVVKSINEIAEKKTADDIIARSVPALWPQLETALTEIPSIAPTAKHRRPTPEILEELVTDVRGLNSRMRGFDPELFERERFMRSRKFRFHPMMFEELAHMSGDPDDGPIALVAMAGMVRDDMPWLAEMLTEAYREVRDSGPEKAERALHRIRRSIKHMSHSKMSRELMGGSKERMMMMEELPMLLDMALHRISDRAEAKESNFSDEDDPLE</sequence>
<name>A0A1I4GBH8_9RHOB</name>
<evidence type="ECO:0000313" key="2">
    <source>
        <dbReference type="EMBL" id="SFL26870.1"/>
    </source>
</evidence>